<evidence type="ECO:0000313" key="3">
    <source>
        <dbReference type="Proteomes" id="UP000838672"/>
    </source>
</evidence>
<feature type="transmembrane region" description="Helical" evidence="1">
    <location>
        <begin position="19"/>
        <end position="38"/>
    </location>
</feature>
<evidence type="ECO:0008006" key="4">
    <source>
        <dbReference type="Google" id="ProtNLM"/>
    </source>
</evidence>
<organism evidence="2 3">
    <name type="scientific">Vibrio stylophorae</name>
    <dbReference type="NCBI Taxonomy" id="659351"/>
    <lineage>
        <taxon>Bacteria</taxon>
        <taxon>Pseudomonadati</taxon>
        <taxon>Pseudomonadota</taxon>
        <taxon>Gammaproteobacteria</taxon>
        <taxon>Vibrionales</taxon>
        <taxon>Vibrionaceae</taxon>
        <taxon>Vibrio</taxon>
    </lineage>
</organism>
<dbReference type="EMBL" id="CAKLDI010000001">
    <property type="protein sequence ID" value="CAH0533506.1"/>
    <property type="molecule type" value="Genomic_DNA"/>
</dbReference>
<keyword evidence="3" id="KW-1185">Reference proteome</keyword>
<gene>
    <name evidence="2" type="ORF">VST7929_01376</name>
</gene>
<name>A0ABN8DQR0_9VIBR</name>
<accession>A0ABN8DQR0</accession>
<protein>
    <recommendedName>
        <fullName evidence="4">DUF4401 domain-containing protein</fullName>
    </recommendedName>
</protein>
<evidence type="ECO:0000313" key="2">
    <source>
        <dbReference type="EMBL" id="CAH0533506.1"/>
    </source>
</evidence>
<feature type="transmembrane region" description="Helical" evidence="1">
    <location>
        <begin position="74"/>
        <end position="95"/>
    </location>
</feature>
<feature type="transmembrane region" description="Helical" evidence="1">
    <location>
        <begin position="50"/>
        <end position="68"/>
    </location>
</feature>
<sequence length="265" mass="29629">MTKSAAFNLSHVAVGRTKVLHYCALVTLAMMLCFFVLSTLQTSWLNGWSMLGYGLQLASVAIYAILLRKEPRQLTAISLILGLLPVLGIAAISKFDRATRQMKRQQSGEAAFLPVPQARSPRMIHALTFLLTAGLIWGQSMPAKAWYVVDQGRGHVEADSHALLGYQFSTPLEVRLEFDTESNQSLVVYWLSELEFFCIFTDQVPLEQECASDADPSRYLNQHELMLDGQNQAVIELDAGSYVFYISSEEVGRPMILSYRILTRG</sequence>
<keyword evidence="1" id="KW-0812">Transmembrane</keyword>
<evidence type="ECO:0000256" key="1">
    <source>
        <dbReference type="SAM" id="Phobius"/>
    </source>
</evidence>
<dbReference type="RefSeq" id="WP_237465949.1">
    <property type="nucleotide sequence ID" value="NZ_CAKLDI010000001.1"/>
</dbReference>
<reference evidence="2" key="1">
    <citation type="submission" date="2021-11" db="EMBL/GenBank/DDBJ databases">
        <authorList>
            <person name="Rodrigo-Torres L."/>
            <person name="Arahal R. D."/>
            <person name="Lucena T."/>
        </authorList>
    </citation>
    <scope>NUCLEOTIDE SEQUENCE</scope>
    <source>
        <strain evidence="2">CECT 7929</strain>
    </source>
</reference>
<comment type="caution">
    <text evidence="2">The sequence shown here is derived from an EMBL/GenBank/DDBJ whole genome shotgun (WGS) entry which is preliminary data.</text>
</comment>
<keyword evidence="1" id="KW-0472">Membrane</keyword>
<dbReference type="Proteomes" id="UP000838672">
    <property type="component" value="Unassembled WGS sequence"/>
</dbReference>
<proteinExistence type="predicted"/>
<keyword evidence="1" id="KW-1133">Transmembrane helix</keyword>